<dbReference type="EMBL" id="JARBJD010000030">
    <property type="protein sequence ID" value="KAK2959415.1"/>
    <property type="molecule type" value="Genomic_DNA"/>
</dbReference>
<reference evidence="6 7" key="1">
    <citation type="journal article" date="2022" name="bioRxiv">
        <title>Genomics of Preaxostyla Flagellates Illuminates Evolutionary Transitions and the Path Towards Mitochondrial Loss.</title>
        <authorList>
            <person name="Novak L.V.F."/>
            <person name="Treitli S.C."/>
            <person name="Pyrih J."/>
            <person name="Halakuc P."/>
            <person name="Pipaliya S.V."/>
            <person name="Vacek V."/>
            <person name="Brzon O."/>
            <person name="Soukal P."/>
            <person name="Eme L."/>
            <person name="Dacks J.B."/>
            <person name="Karnkowska A."/>
            <person name="Elias M."/>
            <person name="Hampl V."/>
        </authorList>
    </citation>
    <scope>NUCLEOTIDE SEQUENCE [LARGE SCALE GENOMIC DNA]</scope>
    <source>
        <strain evidence="6">NAU3</strain>
        <tissue evidence="6">Gut</tissue>
    </source>
</reference>
<evidence type="ECO:0000256" key="3">
    <source>
        <dbReference type="ARBA" id="ARBA00022833"/>
    </source>
</evidence>
<dbReference type="Gene3D" id="4.10.1110.10">
    <property type="entry name" value="AN1-like Zinc finger"/>
    <property type="match status" value="2"/>
</dbReference>
<dbReference type="PANTHER" id="PTHR14677">
    <property type="entry name" value="ARSENITE INDUCUBLE RNA ASSOCIATED PROTEIN AIP-1-RELATED"/>
    <property type="match status" value="1"/>
</dbReference>
<gene>
    <name evidence="6" type="ORF">BLNAU_5724</name>
</gene>
<dbReference type="SUPFAM" id="SSF118310">
    <property type="entry name" value="AN1-like Zinc finger"/>
    <property type="match status" value="2"/>
</dbReference>
<keyword evidence="3" id="KW-0862">Zinc</keyword>
<dbReference type="InterPro" id="IPR035896">
    <property type="entry name" value="AN1-like_Znf"/>
</dbReference>
<dbReference type="Proteomes" id="UP001281761">
    <property type="component" value="Unassembled WGS sequence"/>
</dbReference>
<evidence type="ECO:0000313" key="7">
    <source>
        <dbReference type="Proteomes" id="UP001281761"/>
    </source>
</evidence>
<protein>
    <submittedName>
        <fullName evidence="6">AN1-type zinc finger protein 1</fullName>
    </submittedName>
</protein>
<dbReference type="PANTHER" id="PTHR14677:SF20">
    <property type="entry name" value="ZINC FINGER AN1-TYPE CONTAINING 2A-RELATED"/>
    <property type="match status" value="1"/>
</dbReference>
<dbReference type="PROSITE" id="PS51039">
    <property type="entry name" value="ZF_AN1"/>
    <property type="match status" value="1"/>
</dbReference>
<name>A0ABQ9Y6P2_9EUKA</name>
<comment type="caution">
    <text evidence="6">The sequence shown here is derived from an EMBL/GenBank/DDBJ whole genome shotgun (WGS) entry which is preliminary data.</text>
</comment>
<keyword evidence="2 4" id="KW-0863">Zinc-finger</keyword>
<dbReference type="InterPro" id="IPR000058">
    <property type="entry name" value="Znf_AN1"/>
</dbReference>
<keyword evidence="1" id="KW-0479">Metal-binding</keyword>
<organism evidence="6 7">
    <name type="scientific">Blattamonas nauphoetae</name>
    <dbReference type="NCBI Taxonomy" id="2049346"/>
    <lineage>
        <taxon>Eukaryota</taxon>
        <taxon>Metamonada</taxon>
        <taxon>Preaxostyla</taxon>
        <taxon>Oxymonadida</taxon>
        <taxon>Blattamonas</taxon>
    </lineage>
</organism>
<sequence length="278" mass="31360">MEKVAEDYGVHCGEPSCNQLDFLPHKCNSCGLLFCAHHSHPNEHHCSYTLSKIPDLRAVKCELCSQVIILEPYEDSNAALKRHSLKGCSSAKRRSGLVKCEYGGCSARVLVPIFCPYCNKRLCIRHHLPESHTCTQFNSSHQANTHSFPGNGNSVQSKSQNRQKFTFGEQRAKRLKAKGDSKVGYSDKVFIDIRLPDGTTTTYFVNKNLVIGRIIDDVARSEHLRNNNNVPGEKKLGLFLVNSEEPLPLDTRTHKFFSDGNDLYEAELRHTHITHKIK</sequence>
<evidence type="ECO:0000256" key="2">
    <source>
        <dbReference type="ARBA" id="ARBA00022771"/>
    </source>
</evidence>
<feature type="domain" description="AN1-type" evidence="5">
    <location>
        <begin position="6"/>
        <end position="54"/>
    </location>
</feature>
<evidence type="ECO:0000256" key="4">
    <source>
        <dbReference type="PROSITE-ProRule" id="PRU00449"/>
    </source>
</evidence>
<evidence type="ECO:0000256" key="1">
    <source>
        <dbReference type="ARBA" id="ARBA00022723"/>
    </source>
</evidence>
<dbReference type="Pfam" id="PF25327">
    <property type="entry name" value="UBL_ZFAND1"/>
    <property type="match status" value="1"/>
</dbReference>
<accession>A0ABQ9Y6P2</accession>
<keyword evidence="7" id="KW-1185">Reference proteome</keyword>
<evidence type="ECO:0000313" key="6">
    <source>
        <dbReference type="EMBL" id="KAK2959415.1"/>
    </source>
</evidence>
<dbReference type="InterPro" id="IPR057358">
    <property type="entry name" value="UBL_ZFAND1-like"/>
</dbReference>
<proteinExistence type="predicted"/>
<evidence type="ECO:0000259" key="5">
    <source>
        <dbReference type="PROSITE" id="PS51039"/>
    </source>
</evidence>
<dbReference type="SMART" id="SM00154">
    <property type="entry name" value="ZnF_AN1"/>
    <property type="match status" value="2"/>
</dbReference>
<dbReference type="Pfam" id="PF01428">
    <property type="entry name" value="zf-AN1"/>
    <property type="match status" value="2"/>
</dbReference>